<name>A0A974NH29_9GAMM</name>
<keyword evidence="3" id="KW-0489">Methyltransferase</keyword>
<reference evidence="3 4" key="1">
    <citation type="submission" date="2021-01" db="EMBL/GenBank/DDBJ databases">
        <title>Entomomonas sp. F2A isolated from a house cricket (Acheta domesticus).</title>
        <authorList>
            <person name="Spergser J."/>
            <person name="Busse H.-J."/>
        </authorList>
    </citation>
    <scope>NUCLEOTIDE SEQUENCE [LARGE SCALE GENOMIC DNA]</scope>
    <source>
        <strain evidence="3 4">F2A</strain>
    </source>
</reference>
<dbReference type="EMBL" id="CP067393">
    <property type="protein sequence ID" value="QQP86438.1"/>
    <property type="molecule type" value="Genomic_DNA"/>
</dbReference>
<feature type="domain" description="Methyltransferase" evidence="2">
    <location>
        <begin position="70"/>
        <end position="164"/>
    </location>
</feature>
<gene>
    <name evidence="3" type="ORF">JHT90_04150</name>
</gene>
<dbReference type="Pfam" id="PF13649">
    <property type="entry name" value="Methyltransf_25"/>
    <property type="match status" value="1"/>
</dbReference>
<organism evidence="3 4">
    <name type="scientific">Entomomonas asaccharolytica</name>
    <dbReference type="NCBI Taxonomy" id="2785331"/>
    <lineage>
        <taxon>Bacteria</taxon>
        <taxon>Pseudomonadati</taxon>
        <taxon>Pseudomonadota</taxon>
        <taxon>Gammaproteobacteria</taxon>
        <taxon>Pseudomonadales</taxon>
        <taxon>Pseudomonadaceae</taxon>
        <taxon>Entomomonas</taxon>
    </lineage>
</organism>
<dbReference type="GO" id="GO:0008168">
    <property type="term" value="F:methyltransferase activity"/>
    <property type="evidence" value="ECO:0007669"/>
    <property type="project" value="UniProtKB-KW"/>
</dbReference>
<evidence type="ECO:0000259" key="2">
    <source>
        <dbReference type="Pfam" id="PF13649"/>
    </source>
</evidence>
<dbReference type="PANTHER" id="PTHR43861">
    <property type="entry name" value="TRANS-ACONITATE 2-METHYLTRANSFERASE-RELATED"/>
    <property type="match status" value="1"/>
</dbReference>
<dbReference type="Gene3D" id="3.40.50.150">
    <property type="entry name" value="Vaccinia Virus protein VP39"/>
    <property type="match status" value="1"/>
</dbReference>
<dbReference type="Gene3D" id="2.20.25.110">
    <property type="entry name" value="S-adenosyl-L-methionine-dependent methyltransferases"/>
    <property type="match status" value="1"/>
</dbReference>
<dbReference type="SUPFAM" id="SSF53335">
    <property type="entry name" value="S-adenosyl-L-methionine-dependent methyltransferases"/>
    <property type="match status" value="1"/>
</dbReference>
<evidence type="ECO:0000313" key="4">
    <source>
        <dbReference type="Proteomes" id="UP000595278"/>
    </source>
</evidence>
<proteinExistence type="predicted"/>
<dbReference type="InterPro" id="IPR041698">
    <property type="entry name" value="Methyltransf_25"/>
</dbReference>
<dbReference type="CDD" id="cd02440">
    <property type="entry name" value="AdoMet_MTases"/>
    <property type="match status" value="1"/>
</dbReference>
<dbReference type="Proteomes" id="UP000595278">
    <property type="component" value="Chromosome"/>
</dbReference>
<dbReference type="RefSeq" id="WP_201094512.1">
    <property type="nucleotide sequence ID" value="NZ_CP067393.1"/>
</dbReference>
<dbReference type="KEGG" id="eaz:JHT90_04150"/>
<keyword evidence="1" id="KW-0808">Transferase</keyword>
<sequence>MNITTIINREIPPTPWQSGEKIPWNEPAFSQRMLANHLSQEHDWASRRFEIIDQHIAWISQQLPNKQSKILDLGCGPGFYTHRLAEMGYQCTGVDFSPASIEHGKQQAIQDNLKINYILADIRHYQPTEQYDLIMMTFGEFNVFKESDIKLLLNNITQYLTPKGYLLIEAHTFNAILTYGQQAATWQSYKTGLFLDSPHICLEEHFWNEQQTTATTRYYIIDAINNQTIEYASSMKAYSDLEYQQLFQEVGMTRINKLTHTQWPTCDIFTEKLHTFICQK</sequence>
<dbReference type="GO" id="GO:0032259">
    <property type="term" value="P:methylation"/>
    <property type="evidence" value="ECO:0007669"/>
    <property type="project" value="UniProtKB-KW"/>
</dbReference>
<dbReference type="InterPro" id="IPR029063">
    <property type="entry name" value="SAM-dependent_MTases_sf"/>
</dbReference>
<evidence type="ECO:0000313" key="3">
    <source>
        <dbReference type="EMBL" id="QQP86438.1"/>
    </source>
</evidence>
<protein>
    <submittedName>
        <fullName evidence="3">Class I SAM-dependent methyltransferase</fullName>
    </submittedName>
</protein>
<dbReference type="AlphaFoldDB" id="A0A974NH29"/>
<accession>A0A974NH29</accession>
<evidence type="ECO:0000256" key="1">
    <source>
        <dbReference type="ARBA" id="ARBA00022679"/>
    </source>
</evidence>
<keyword evidence="4" id="KW-1185">Reference proteome</keyword>